<protein>
    <recommendedName>
        <fullName evidence="4">SMI1/KNR4 family protein</fullName>
    </recommendedName>
</protein>
<evidence type="ECO:0008006" key="4">
    <source>
        <dbReference type="Google" id="ProtNLM"/>
    </source>
</evidence>
<gene>
    <name evidence="2" type="ORF">H9L24_07195</name>
</gene>
<dbReference type="KEGG" id="amon:H9L24_07195"/>
<reference evidence="2 3" key="1">
    <citation type="submission" date="2020-08" db="EMBL/GenBank/DDBJ databases">
        <title>Genome sequence of Acidovorax monticola KACC 19171T.</title>
        <authorList>
            <person name="Hyun D.-W."/>
            <person name="Bae J.-W."/>
        </authorList>
    </citation>
    <scope>NUCLEOTIDE SEQUENCE [LARGE SCALE GENOMIC DNA]</scope>
    <source>
        <strain evidence="2 3">KACC 19171</strain>
    </source>
</reference>
<evidence type="ECO:0000313" key="3">
    <source>
        <dbReference type="Proteomes" id="UP000516057"/>
    </source>
</evidence>
<dbReference type="RefSeq" id="WP_187737577.1">
    <property type="nucleotide sequence ID" value="NZ_CP060790.1"/>
</dbReference>
<accession>A0A7H0HJ80</accession>
<evidence type="ECO:0000313" key="2">
    <source>
        <dbReference type="EMBL" id="QNP60596.1"/>
    </source>
</evidence>
<sequence>MTPALPHAALQFIEAALVAGDMALPFHYPRAEQWEGWQSCFRYNGRTGESLVAATPGAWQPGWYVIALNGFDDPFFIDLGEEAQGFPVYYAPLGAGRWDAQQAAPSLQRFGEMLAVLCGIGDDDAAALRWIEAEVGLATALWREVFETRQQRSTEPPDPPAPPPDPAAWQHGTLVITAIGPQKLKVVQFLKQALELSPQEALAMAAQGDIVVADGYLAHLRSTQARLQALGATVEFRLDENGP</sequence>
<feature type="region of interest" description="Disordered" evidence="1">
    <location>
        <begin position="149"/>
        <end position="169"/>
    </location>
</feature>
<proteinExistence type="predicted"/>
<keyword evidence="3" id="KW-1185">Reference proteome</keyword>
<dbReference type="EMBL" id="CP060790">
    <property type="protein sequence ID" value="QNP60596.1"/>
    <property type="molecule type" value="Genomic_DNA"/>
</dbReference>
<dbReference type="Proteomes" id="UP000516057">
    <property type="component" value="Chromosome"/>
</dbReference>
<dbReference type="SUPFAM" id="SSF54736">
    <property type="entry name" value="ClpS-like"/>
    <property type="match status" value="1"/>
</dbReference>
<evidence type="ECO:0000256" key="1">
    <source>
        <dbReference type="SAM" id="MobiDB-lite"/>
    </source>
</evidence>
<dbReference type="InterPro" id="IPR014719">
    <property type="entry name" value="Ribosomal_bL12_C/ClpS-like"/>
</dbReference>
<name>A0A7H0HJ80_9BURK</name>
<feature type="compositionally biased region" description="Pro residues" evidence="1">
    <location>
        <begin position="156"/>
        <end position="166"/>
    </location>
</feature>
<dbReference type="AlphaFoldDB" id="A0A7H0HJ80"/>
<organism evidence="2 3">
    <name type="scientific">Paenacidovorax monticola</name>
    <dbReference type="NCBI Taxonomy" id="1926868"/>
    <lineage>
        <taxon>Bacteria</taxon>
        <taxon>Pseudomonadati</taxon>
        <taxon>Pseudomonadota</taxon>
        <taxon>Betaproteobacteria</taxon>
        <taxon>Burkholderiales</taxon>
        <taxon>Comamonadaceae</taxon>
        <taxon>Paenacidovorax</taxon>
    </lineage>
</organism>